<feature type="domain" description="DUF7931" evidence="1">
    <location>
        <begin position="11"/>
        <end position="148"/>
    </location>
</feature>
<name>A0A7Z2W2S5_9BURK</name>
<dbReference type="Proteomes" id="UP000502415">
    <property type="component" value="Chromosome"/>
</dbReference>
<keyword evidence="3" id="KW-1185">Reference proteome</keyword>
<reference evidence="2 3" key="1">
    <citation type="submission" date="2020-04" db="EMBL/GenBank/DDBJ databases">
        <title>Genome sequencing of novel species.</title>
        <authorList>
            <person name="Heo J."/>
            <person name="Kim S.-J."/>
            <person name="Kim J.-S."/>
            <person name="Hong S.-B."/>
            <person name="Kwon S.-W."/>
        </authorList>
    </citation>
    <scope>NUCLEOTIDE SEQUENCE [LARGE SCALE GENOMIC DNA]</scope>
    <source>
        <strain evidence="2 3">GN2-R2</strain>
    </source>
</reference>
<dbReference type="InterPro" id="IPR057691">
    <property type="entry name" value="DUF7931"/>
</dbReference>
<dbReference type="KEGG" id="mfy:HH212_14495"/>
<evidence type="ECO:0000313" key="2">
    <source>
        <dbReference type="EMBL" id="QJE03365.1"/>
    </source>
</evidence>
<dbReference type="EMBL" id="CP051685">
    <property type="protein sequence ID" value="QJE03365.1"/>
    <property type="molecule type" value="Genomic_DNA"/>
</dbReference>
<proteinExistence type="predicted"/>
<gene>
    <name evidence="2" type="ORF">HH212_14495</name>
</gene>
<organism evidence="2 3">
    <name type="scientific">Massilia forsythiae</name>
    <dbReference type="NCBI Taxonomy" id="2728020"/>
    <lineage>
        <taxon>Bacteria</taxon>
        <taxon>Pseudomonadati</taxon>
        <taxon>Pseudomonadota</taxon>
        <taxon>Betaproteobacteria</taxon>
        <taxon>Burkholderiales</taxon>
        <taxon>Oxalobacteraceae</taxon>
        <taxon>Telluria group</taxon>
        <taxon>Massilia</taxon>
    </lineage>
</organism>
<accession>A0A7Z2W2S5</accession>
<dbReference type="Pfam" id="PF25559">
    <property type="entry name" value="DUF7931"/>
    <property type="match status" value="1"/>
</dbReference>
<evidence type="ECO:0000259" key="1">
    <source>
        <dbReference type="Pfam" id="PF25559"/>
    </source>
</evidence>
<dbReference type="AlphaFoldDB" id="A0A7Z2W2S5"/>
<sequence length="157" mass="17651">MEGIVHFDSRARFQQALRALLERAHATLDLFDPDFALFELGSSATDALLRRFLHGGSVLRLALHSTAHLERHAPRFLRLLRDYDHLSACRQTPRDLRQLADSFAIADNLHVVRRFHAAHPRGVLAFDAPGESDLPRTRFAAIWEASRSALPPTVTGL</sequence>
<protein>
    <recommendedName>
        <fullName evidence="1">DUF7931 domain-containing protein</fullName>
    </recommendedName>
</protein>
<evidence type="ECO:0000313" key="3">
    <source>
        <dbReference type="Proteomes" id="UP000502415"/>
    </source>
</evidence>